<dbReference type="PRINTS" id="PR00411">
    <property type="entry name" value="PNDRDTASEI"/>
</dbReference>
<sequence>MSCFLKERPTAHRGPSAQSAGERLNMQNTNVDQATARPRVVIVGGGFGGIEAAKGLAGAPVEVTLLDRQNHHCFQPLLYQVATASLSPAEVAWPIRGILSEQTNATVLMAEVTGVDTERREVVASGTRVPYDYLVLASGASHAYFGHDEWAPFAPGLKRIEDATEIRRRVLLAFERAELARDEEERRRLLTFVVVGGGPTGVEMAGAISELARHALPLDFRRFDPRDARIILVEAGPRVLPVFPEHLSEYTRKSLERIGVEVRTGTMVTGCDAEGVSLAEGRIEASTIIWAAGVVASDAGAWVGAAMDRAKRVEVGPDLSIAGHPDVFAVGDTALAKQEDGRPVPGIAPAAKQMGHYVAGVIAARVSDAPAPPPFRYRHQGDLATIGRKAAVVKLKHLELTGFLGWAFWGLVHVYFLISPRNRFAVAFNWLWDYVTFQRGARLITQRRPVESGADTMRVKKVGG</sequence>
<comment type="similarity">
    <text evidence="1">Belongs to the NADH dehydrogenase family.</text>
</comment>
<evidence type="ECO:0000256" key="1">
    <source>
        <dbReference type="ARBA" id="ARBA00005272"/>
    </source>
</evidence>
<evidence type="ECO:0000259" key="11">
    <source>
        <dbReference type="Pfam" id="PF22366"/>
    </source>
</evidence>
<keyword evidence="6" id="KW-0560">Oxidoreductase</keyword>
<evidence type="ECO:0000256" key="9">
    <source>
        <dbReference type="SAM" id="MobiDB-lite"/>
    </source>
</evidence>
<reference evidence="12 13" key="3">
    <citation type="journal article" date="2008" name="BMC Genomics">
        <title>The genome of the versatile nitrogen fixer Azorhizobium caulinodans ORS571.</title>
        <authorList>
            <person name="Lee KB."/>
            <person name="Backer P.D."/>
            <person name="Aono T."/>
            <person name="Liu CT."/>
            <person name="Suzuki S."/>
            <person name="Suzuki T."/>
            <person name="Kaneko T."/>
            <person name="Yamada M."/>
            <person name="Tabata S."/>
            <person name="Kupfer D.M."/>
            <person name="Najar F.Z."/>
            <person name="Wiley G.B."/>
            <person name="Roe B."/>
            <person name="Binnewies T.T."/>
            <person name="Ussery D.W."/>
            <person name="D'Haeze W."/>
            <person name="Herder J.D."/>
            <person name="Gevers D."/>
            <person name="Vereecke D."/>
            <person name="Holsters M."/>
            <person name="Oyaizu H."/>
        </authorList>
    </citation>
    <scope>NUCLEOTIDE SEQUENCE [LARGE SCALE GENOMIC DNA]</scope>
    <source>
        <strain evidence="13">ATCC 43989 / DSM 5975 / JCM 20966 / LMG 6465 / NBRC 14845 / NCIMB 13405 / ORS 571</strain>
    </source>
</reference>
<dbReference type="InterPro" id="IPR036188">
    <property type="entry name" value="FAD/NAD-bd_sf"/>
</dbReference>
<dbReference type="KEGG" id="azc:AZC_0804"/>
<evidence type="ECO:0000256" key="7">
    <source>
        <dbReference type="ARBA" id="ARBA00023027"/>
    </source>
</evidence>
<keyword evidence="4" id="KW-0274">FAD</keyword>
<name>A8IQN9_AZOC5</name>
<dbReference type="InterPro" id="IPR054585">
    <property type="entry name" value="NDH2-like_C"/>
</dbReference>
<keyword evidence="13" id="KW-1185">Reference proteome</keyword>
<dbReference type="Gene3D" id="3.50.50.100">
    <property type="match status" value="1"/>
</dbReference>
<evidence type="ECO:0000313" key="12">
    <source>
        <dbReference type="EMBL" id="BAF86802.1"/>
    </source>
</evidence>
<evidence type="ECO:0000256" key="8">
    <source>
        <dbReference type="ARBA" id="ARBA00047599"/>
    </source>
</evidence>
<dbReference type="InterPro" id="IPR045024">
    <property type="entry name" value="NDH-2"/>
</dbReference>
<dbReference type="STRING" id="438753.AZC_0804"/>
<dbReference type="eggNOG" id="COG1252">
    <property type="taxonomic scope" value="Bacteria"/>
</dbReference>
<dbReference type="InterPro" id="IPR023753">
    <property type="entry name" value="FAD/NAD-binding_dom"/>
</dbReference>
<protein>
    <recommendedName>
        <fullName evidence="2">NADH:ubiquinone reductase (non-electrogenic)</fullName>
        <ecNumber evidence="2">1.6.5.9</ecNumber>
    </recommendedName>
</protein>
<dbReference type="PANTHER" id="PTHR43706">
    <property type="entry name" value="NADH DEHYDROGENASE"/>
    <property type="match status" value="1"/>
</dbReference>
<evidence type="ECO:0000256" key="6">
    <source>
        <dbReference type="ARBA" id="ARBA00023002"/>
    </source>
</evidence>
<dbReference type="Pfam" id="PF22366">
    <property type="entry name" value="NDH2_C"/>
    <property type="match status" value="1"/>
</dbReference>
<dbReference type="PRINTS" id="PR00368">
    <property type="entry name" value="FADPNR"/>
</dbReference>
<dbReference type="Proteomes" id="UP000000270">
    <property type="component" value="Chromosome"/>
</dbReference>
<gene>
    <name evidence="12" type="ordered locus">AZC_0804</name>
</gene>
<feature type="domain" description="External alternative NADH-ubiquinone oxidoreductase-like C-terminal" evidence="11">
    <location>
        <begin position="379"/>
        <end position="432"/>
    </location>
</feature>
<keyword evidence="7" id="KW-0520">NAD</keyword>
<dbReference type="PANTHER" id="PTHR43706:SF47">
    <property type="entry name" value="EXTERNAL NADH-UBIQUINONE OXIDOREDUCTASE 1, MITOCHONDRIAL-RELATED"/>
    <property type="match status" value="1"/>
</dbReference>
<evidence type="ECO:0000256" key="3">
    <source>
        <dbReference type="ARBA" id="ARBA00022630"/>
    </source>
</evidence>
<feature type="domain" description="FAD/NAD(P)-binding" evidence="10">
    <location>
        <begin position="39"/>
        <end position="355"/>
    </location>
</feature>
<evidence type="ECO:0000313" key="13">
    <source>
        <dbReference type="Proteomes" id="UP000000270"/>
    </source>
</evidence>
<keyword evidence="3" id="KW-0285">Flavoprotein</keyword>
<dbReference type="EC" id="1.6.5.9" evidence="2"/>
<evidence type="ECO:0000256" key="4">
    <source>
        <dbReference type="ARBA" id="ARBA00022827"/>
    </source>
</evidence>
<feature type="compositionally biased region" description="Basic and acidic residues" evidence="9">
    <location>
        <begin position="1"/>
        <end position="10"/>
    </location>
</feature>
<proteinExistence type="inferred from homology"/>
<keyword evidence="5" id="KW-0809">Transit peptide</keyword>
<evidence type="ECO:0000256" key="5">
    <source>
        <dbReference type="ARBA" id="ARBA00022946"/>
    </source>
</evidence>
<reference evidence="12 13" key="6">
    <citation type="journal article" date="2011" name="Appl. Environ. Microbiol.">
        <title>Involvement of the azorhizobial chromosome partition gene (parA) in the onset of bacteroid differentiation during Sesbania rostrata stem nodule development.</title>
        <authorList>
            <person name="Liu CT."/>
            <person name="Lee KB."/>
            <person name="Wang YS."/>
            <person name="Peng MH."/>
            <person name="Lee KT."/>
            <person name="Suzuki S."/>
            <person name="Suzuki T."/>
            <person name="Oyaizu H."/>
        </authorList>
    </citation>
    <scope>NUCLEOTIDE SEQUENCE [LARGE SCALE GENOMIC DNA]</scope>
    <source>
        <strain evidence="13">ATCC 43989 / DSM 5975 / JCM 20966 / LMG 6465 / NBRC 14845 / NCIMB 13405 / ORS 571</strain>
    </source>
</reference>
<dbReference type="SUPFAM" id="SSF51905">
    <property type="entry name" value="FAD/NAD(P)-binding domain"/>
    <property type="match status" value="1"/>
</dbReference>
<organism evidence="12 13">
    <name type="scientific">Azorhizobium caulinodans (strain ATCC 43989 / DSM 5975 / JCM 20966 / LMG 6465 / NBRC 14845 / NCIMB 13405 / ORS 571)</name>
    <dbReference type="NCBI Taxonomy" id="438753"/>
    <lineage>
        <taxon>Bacteria</taxon>
        <taxon>Pseudomonadati</taxon>
        <taxon>Pseudomonadota</taxon>
        <taxon>Alphaproteobacteria</taxon>
        <taxon>Hyphomicrobiales</taxon>
        <taxon>Xanthobacteraceae</taxon>
        <taxon>Azorhizobium</taxon>
    </lineage>
</organism>
<dbReference type="EMBL" id="AP009384">
    <property type="protein sequence ID" value="BAF86802.1"/>
    <property type="molecule type" value="Genomic_DNA"/>
</dbReference>
<reference evidence="12 13" key="1">
    <citation type="journal article" date="2007" name="Appl. Environ. Microbiol.">
        <title>Rhizobial factors required for stem nodule maturation and maintenance in Sesbania rostrata-Azorhizobium caulinodans ORS571 symbiosis.</title>
        <authorList>
            <person name="Suzuki S."/>
            <person name="Aono T."/>
            <person name="Lee KB."/>
            <person name="Suzuki T."/>
            <person name="Liu CT."/>
            <person name="Miwa H."/>
            <person name="Wakao S."/>
            <person name="Iki T."/>
            <person name="Oyaizu H."/>
        </authorList>
    </citation>
    <scope>NUCLEOTIDE SEQUENCE [LARGE SCALE GENOMIC DNA]</scope>
    <source>
        <strain evidence="13">ATCC 43989 / DSM 5975 / JCM 20966 / LMG 6465 / NBRC 14845 / NCIMB 13405 / ORS 571</strain>
    </source>
</reference>
<dbReference type="GO" id="GO:0050136">
    <property type="term" value="F:NADH dehydrogenase (quinone) (non-electrogenic) activity"/>
    <property type="evidence" value="ECO:0007669"/>
    <property type="project" value="UniProtKB-EC"/>
</dbReference>
<dbReference type="Pfam" id="PF07992">
    <property type="entry name" value="Pyr_redox_2"/>
    <property type="match status" value="1"/>
</dbReference>
<evidence type="ECO:0000259" key="10">
    <source>
        <dbReference type="Pfam" id="PF07992"/>
    </source>
</evidence>
<reference evidence="13" key="2">
    <citation type="submission" date="2007-04" db="EMBL/GenBank/DDBJ databases">
        <title>Complete genome sequence of the nitrogen-fixing bacterium Azorhizobium caulinodans ORS571.</title>
        <authorList>
            <person name="Lee K.B."/>
            <person name="Backer P.D."/>
            <person name="Aono T."/>
            <person name="Liu C.T."/>
            <person name="Suzuki S."/>
            <person name="Suzuki T."/>
            <person name="Kaneko T."/>
            <person name="Yamada M."/>
            <person name="Tabata S."/>
            <person name="Kupfer D.M."/>
            <person name="Najar F.Z."/>
            <person name="Wiley G.B."/>
            <person name="Roe B."/>
            <person name="Binnewies T."/>
            <person name="Ussery D."/>
            <person name="Vereecke D."/>
            <person name="Gevers D."/>
            <person name="Holsters M."/>
            <person name="Oyaizu H."/>
        </authorList>
    </citation>
    <scope>NUCLEOTIDE SEQUENCE [LARGE SCALE GENOMIC DNA]</scope>
    <source>
        <strain evidence="13">ATCC 43989 / DSM 5975 / JCM 20966 / LMG 6465 / NBRC 14845 / NCIMB 13405 / ORS 571</strain>
    </source>
</reference>
<dbReference type="HOGENOM" id="CLU_021377_7_1_5"/>
<accession>A8IQN9</accession>
<reference evidence="12 13" key="4">
    <citation type="journal article" date="2009" name="Appl. Environ. Microbiol.">
        <title>Comparative genome-wide transcriptional profiling of Azorhizobium caulinodans ORS571 grown under free-living and symbiotic conditions.</title>
        <authorList>
            <person name="Tsukada S."/>
            <person name="Aono T."/>
            <person name="Akiba N."/>
            <person name="Lee KB."/>
            <person name="Liu CT."/>
            <person name="Toyazaki H."/>
            <person name="Oyaizu H."/>
        </authorList>
    </citation>
    <scope>NUCLEOTIDE SEQUENCE [LARGE SCALE GENOMIC DNA]</scope>
    <source>
        <strain evidence="13">ATCC 43989 / DSM 5975 / JCM 20966 / LMG 6465 / NBRC 14845 / NCIMB 13405 / ORS 571</strain>
    </source>
</reference>
<reference evidence="12 13" key="5">
    <citation type="journal article" date="2010" name="Appl. Environ. Microbiol.">
        <title>phrR-like gene praR of Azorhizobium caulinodans ORS571 is essential for symbiosis with Sesbania rostrata and is involved in expression of reb genes.</title>
        <authorList>
            <person name="Akiba N."/>
            <person name="Aono T."/>
            <person name="Toyazaki H."/>
            <person name="Sato S."/>
            <person name="Oyaizu H."/>
        </authorList>
    </citation>
    <scope>NUCLEOTIDE SEQUENCE [LARGE SCALE GENOMIC DNA]</scope>
    <source>
        <strain evidence="13">ATCC 43989 / DSM 5975 / JCM 20966 / LMG 6465 / NBRC 14845 / NCIMB 13405 / ORS 571</strain>
    </source>
</reference>
<evidence type="ECO:0000256" key="2">
    <source>
        <dbReference type="ARBA" id="ARBA00012637"/>
    </source>
</evidence>
<dbReference type="AlphaFoldDB" id="A8IQN9"/>
<feature type="region of interest" description="Disordered" evidence="9">
    <location>
        <begin position="1"/>
        <end position="23"/>
    </location>
</feature>
<comment type="catalytic activity">
    <reaction evidence="8">
        <text>a quinone + NADH + H(+) = a quinol + NAD(+)</text>
        <dbReference type="Rhea" id="RHEA:46160"/>
        <dbReference type="ChEBI" id="CHEBI:15378"/>
        <dbReference type="ChEBI" id="CHEBI:24646"/>
        <dbReference type="ChEBI" id="CHEBI:57540"/>
        <dbReference type="ChEBI" id="CHEBI:57945"/>
        <dbReference type="ChEBI" id="CHEBI:132124"/>
        <dbReference type="EC" id="1.6.5.9"/>
    </reaction>
</comment>